<gene>
    <name evidence="1" type="ORF">DPMN_183580</name>
</gene>
<sequence length="81" mass="9479">MPGCCRLSPGLNRDFTGINGSFVLRRSTGVSKPGWTRALPAKVRLGLKWIFFVFTFQRKYECFPERFHNQYRVVLHRLCTL</sequence>
<dbReference type="AlphaFoldDB" id="A0A9D4DIN0"/>
<proteinExistence type="predicted"/>
<comment type="caution">
    <text evidence="1">The sequence shown here is derived from an EMBL/GenBank/DDBJ whole genome shotgun (WGS) entry which is preliminary data.</text>
</comment>
<dbReference type="Proteomes" id="UP000828390">
    <property type="component" value="Unassembled WGS sequence"/>
</dbReference>
<protein>
    <submittedName>
        <fullName evidence="1">Uncharacterized protein</fullName>
    </submittedName>
</protein>
<evidence type="ECO:0000313" key="1">
    <source>
        <dbReference type="EMBL" id="KAH3749090.1"/>
    </source>
</evidence>
<keyword evidence="2" id="KW-1185">Reference proteome</keyword>
<reference evidence="1" key="2">
    <citation type="submission" date="2020-11" db="EMBL/GenBank/DDBJ databases">
        <authorList>
            <person name="McCartney M.A."/>
            <person name="Auch B."/>
            <person name="Kono T."/>
            <person name="Mallez S."/>
            <person name="Becker A."/>
            <person name="Gohl D.M."/>
            <person name="Silverstein K.A.T."/>
            <person name="Koren S."/>
            <person name="Bechman K.B."/>
            <person name="Herman A."/>
            <person name="Abrahante J.E."/>
            <person name="Garbe J."/>
        </authorList>
    </citation>
    <scope>NUCLEOTIDE SEQUENCE</scope>
    <source>
        <strain evidence="1">Duluth1</strain>
        <tissue evidence="1">Whole animal</tissue>
    </source>
</reference>
<dbReference type="EMBL" id="JAIWYP010000010">
    <property type="protein sequence ID" value="KAH3749090.1"/>
    <property type="molecule type" value="Genomic_DNA"/>
</dbReference>
<reference evidence="1" key="1">
    <citation type="journal article" date="2019" name="bioRxiv">
        <title>The Genome of the Zebra Mussel, Dreissena polymorpha: A Resource for Invasive Species Research.</title>
        <authorList>
            <person name="McCartney M.A."/>
            <person name="Auch B."/>
            <person name="Kono T."/>
            <person name="Mallez S."/>
            <person name="Zhang Y."/>
            <person name="Obille A."/>
            <person name="Becker A."/>
            <person name="Abrahante J.E."/>
            <person name="Garbe J."/>
            <person name="Badalamenti J.P."/>
            <person name="Herman A."/>
            <person name="Mangelson H."/>
            <person name="Liachko I."/>
            <person name="Sullivan S."/>
            <person name="Sone E.D."/>
            <person name="Koren S."/>
            <person name="Silverstein K.A.T."/>
            <person name="Beckman K.B."/>
            <person name="Gohl D.M."/>
        </authorList>
    </citation>
    <scope>NUCLEOTIDE SEQUENCE</scope>
    <source>
        <strain evidence="1">Duluth1</strain>
        <tissue evidence="1">Whole animal</tissue>
    </source>
</reference>
<accession>A0A9D4DIN0</accession>
<name>A0A9D4DIN0_DREPO</name>
<organism evidence="1 2">
    <name type="scientific">Dreissena polymorpha</name>
    <name type="common">Zebra mussel</name>
    <name type="synonym">Mytilus polymorpha</name>
    <dbReference type="NCBI Taxonomy" id="45954"/>
    <lineage>
        <taxon>Eukaryota</taxon>
        <taxon>Metazoa</taxon>
        <taxon>Spiralia</taxon>
        <taxon>Lophotrochozoa</taxon>
        <taxon>Mollusca</taxon>
        <taxon>Bivalvia</taxon>
        <taxon>Autobranchia</taxon>
        <taxon>Heteroconchia</taxon>
        <taxon>Euheterodonta</taxon>
        <taxon>Imparidentia</taxon>
        <taxon>Neoheterodontei</taxon>
        <taxon>Myida</taxon>
        <taxon>Dreissenoidea</taxon>
        <taxon>Dreissenidae</taxon>
        <taxon>Dreissena</taxon>
    </lineage>
</organism>
<evidence type="ECO:0000313" key="2">
    <source>
        <dbReference type="Proteomes" id="UP000828390"/>
    </source>
</evidence>